<dbReference type="SMART" id="SM00512">
    <property type="entry name" value="Skp1"/>
    <property type="match status" value="1"/>
</dbReference>
<accession>A0A0R3PD17</accession>
<evidence type="ECO:0000313" key="5">
    <source>
        <dbReference type="EMBL" id="VDM53365.1"/>
    </source>
</evidence>
<evidence type="ECO:0000313" key="6">
    <source>
        <dbReference type="Proteomes" id="UP000267027"/>
    </source>
</evidence>
<keyword evidence="2" id="KW-0833">Ubl conjugation pathway</keyword>
<comment type="similarity">
    <text evidence="1">Belongs to the SKP1 family.</text>
</comment>
<keyword evidence="6" id="KW-1185">Reference proteome</keyword>
<gene>
    <name evidence="5" type="ORF">ACOC_LOCUS1780</name>
</gene>
<protein>
    <submittedName>
        <fullName evidence="7">Skp1_POZ domain-containing protein</fullName>
    </submittedName>
</protein>
<evidence type="ECO:0000256" key="2">
    <source>
        <dbReference type="ARBA" id="ARBA00022786"/>
    </source>
</evidence>
<feature type="domain" description="SKP1 component POZ" evidence="4">
    <location>
        <begin position="4"/>
        <end position="63"/>
    </location>
</feature>
<dbReference type="InterPro" id="IPR011333">
    <property type="entry name" value="SKP1/BTB/POZ_sf"/>
</dbReference>
<dbReference type="WBParaSite" id="ACOC_0000177901-mRNA-1">
    <property type="protein sequence ID" value="ACOC_0000177901-mRNA-1"/>
    <property type="gene ID" value="ACOC_0000177901"/>
</dbReference>
<organism evidence="7">
    <name type="scientific">Angiostrongylus costaricensis</name>
    <name type="common">Nematode worm</name>
    <dbReference type="NCBI Taxonomy" id="334426"/>
    <lineage>
        <taxon>Eukaryota</taxon>
        <taxon>Metazoa</taxon>
        <taxon>Ecdysozoa</taxon>
        <taxon>Nematoda</taxon>
        <taxon>Chromadorea</taxon>
        <taxon>Rhabditida</taxon>
        <taxon>Rhabditina</taxon>
        <taxon>Rhabditomorpha</taxon>
        <taxon>Strongyloidea</taxon>
        <taxon>Metastrongylidae</taxon>
        <taxon>Angiostrongylus</taxon>
    </lineage>
</organism>
<dbReference type="SUPFAM" id="SSF81382">
    <property type="entry name" value="Skp1 dimerisation domain-like"/>
    <property type="match status" value="1"/>
</dbReference>
<dbReference type="Gene3D" id="3.30.710.10">
    <property type="entry name" value="Potassium Channel Kv1.1, Chain A"/>
    <property type="match status" value="1"/>
</dbReference>
<dbReference type="InterPro" id="IPR001232">
    <property type="entry name" value="SKP1-like"/>
</dbReference>
<name>A0A0R3PD17_ANGCS</name>
<dbReference type="Pfam" id="PF03931">
    <property type="entry name" value="Skp1_POZ"/>
    <property type="match status" value="1"/>
</dbReference>
<evidence type="ECO:0000256" key="3">
    <source>
        <dbReference type="SAM" id="MobiDB-lite"/>
    </source>
</evidence>
<dbReference type="SUPFAM" id="SSF54695">
    <property type="entry name" value="POZ domain"/>
    <property type="match status" value="1"/>
</dbReference>
<evidence type="ECO:0000256" key="1">
    <source>
        <dbReference type="ARBA" id="ARBA00009993"/>
    </source>
</evidence>
<reference evidence="7" key="1">
    <citation type="submission" date="2017-02" db="UniProtKB">
        <authorList>
            <consortium name="WormBaseParasite"/>
        </authorList>
    </citation>
    <scope>IDENTIFICATION</scope>
</reference>
<sequence length="156" mass="17652">MVDVILQSSDGVTYTLPTEMATLSSLVQDVLEHCSMHGDRTIRLPKVPDVALGNVVEWMRRKNQVSSQRTNTSSESRRFTESEYDGRDSQLANWERDFFHRLNKDVLFMVLNAANYMGITALVGSGSSYVAEVISVMSFRVVLSSTDFSYRKSKRV</sequence>
<dbReference type="OMA" id="EWMRRKK"/>
<proteinExistence type="inferred from homology"/>
<evidence type="ECO:0000313" key="7">
    <source>
        <dbReference type="WBParaSite" id="ACOC_0000177901-mRNA-1"/>
    </source>
</evidence>
<dbReference type="PANTHER" id="PTHR11165">
    <property type="entry name" value="SKP1"/>
    <property type="match status" value="1"/>
</dbReference>
<dbReference type="OrthoDB" id="5798495at2759"/>
<feature type="region of interest" description="Disordered" evidence="3">
    <location>
        <begin position="63"/>
        <end position="82"/>
    </location>
</feature>
<reference evidence="5 6" key="2">
    <citation type="submission" date="2018-11" db="EMBL/GenBank/DDBJ databases">
        <authorList>
            <consortium name="Pathogen Informatics"/>
        </authorList>
    </citation>
    <scope>NUCLEOTIDE SEQUENCE [LARGE SCALE GENOMIC DNA]</scope>
    <source>
        <strain evidence="5 6">Costa Rica</strain>
    </source>
</reference>
<evidence type="ECO:0000259" key="4">
    <source>
        <dbReference type="Pfam" id="PF03931"/>
    </source>
</evidence>
<dbReference type="InterPro" id="IPR016073">
    <property type="entry name" value="Skp1_comp_POZ"/>
</dbReference>
<dbReference type="InterPro" id="IPR016897">
    <property type="entry name" value="SKP1"/>
</dbReference>
<dbReference type="EMBL" id="UYYA01000292">
    <property type="protein sequence ID" value="VDM53365.1"/>
    <property type="molecule type" value="Genomic_DNA"/>
</dbReference>
<dbReference type="AlphaFoldDB" id="A0A0R3PD17"/>
<dbReference type="Proteomes" id="UP000267027">
    <property type="component" value="Unassembled WGS sequence"/>
</dbReference>
<dbReference type="InterPro" id="IPR036296">
    <property type="entry name" value="SKP1-like_dim_sf"/>
</dbReference>
<dbReference type="GO" id="GO:0006511">
    <property type="term" value="P:ubiquitin-dependent protein catabolic process"/>
    <property type="evidence" value="ECO:0007669"/>
    <property type="project" value="InterPro"/>
</dbReference>
<dbReference type="STRING" id="334426.A0A0R3PD17"/>